<dbReference type="RefSeq" id="WP_109741755.1">
    <property type="nucleotide sequence ID" value="NZ_QGGO01000004.1"/>
</dbReference>
<proteinExistence type="predicted"/>
<accession>A0A316EDH0</accession>
<gene>
    <name evidence="1" type="ORF">LV89_00975</name>
</gene>
<evidence type="ECO:0000313" key="2">
    <source>
        <dbReference type="Proteomes" id="UP000245489"/>
    </source>
</evidence>
<comment type="caution">
    <text evidence="1">The sequence shown here is derived from an EMBL/GenBank/DDBJ whole genome shotgun (WGS) entry which is preliminary data.</text>
</comment>
<sequence>MILIFDDTFVEREADYPTDFLLQEKYKNVINIHTQIKGSEINTFESKITDATCIACHRTIKFYGNSGNVLSQEKNIHFFDKLESFINNSGKPYISFSGSNIHTKLIGENNLAINKRQFYFNLQNFADYLIDNQQVELRTLTYGKNWLGYELSGIQSNIFYILGRYEMYQFLTDFDNIESKLFSELIRFNDVNGLFTSSESWIQYLRTNYNEIFFLQSFLEKIVKSYIKYGKYIYNL</sequence>
<dbReference type="EMBL" id="QGGO01000004">
    <property type="protein sequence ID" value="PWK28196.1"/>
    <property type="molecule type" value="Genomic_DNA"/>
</dbReference>
<evidence type="ECO:0000313" key="1">
    <source>
        <dbReference type="EMBL" id="PWK28196.1"/>
    </source>
</evidence>
<name>A0A316EDH0_9BACT</name>
<keyword evidence="2" id="KW-1185">Reference proteome</keyword>
<protein>
    <submittedName>
        <fullName evidence="1">Uncharacterized protein</fullName>
    </submittedName>
</protein>
<reference evidence="1 2" key="1">
    <citation type="submission" date="2018-05" db="EMBL/GenBank/DDBJ databases">
        <title>Genomic Encyclopedia of Archaeal and Bacterial Type Strains, Phase II (KMG-II): from individual species to whole genera.</title>
        <authorList>
            <person name="Goeker M."/>
        </authorList>
    </citation>
    <scope>NUCLEOTIDE SEQUENCE [LARGE SCALE GENOMIC DNA]</scope>
    <source>
        <strain evidence="1 2">DSM 22214</strain>
    </source>
</reference>
<organism evidence="1 2">
    <name type="scientific">Arcicella aurantiaca</name>
    <dbReference type="NCBI Taxonomy" id="591202"/>
    <lineage>
        <taxon>Bacteria</taxon>
        <taxon>Pseudomonadati</taxon>
        <taxon>Bacteroidota</taxon>
        <taxon>Cytophagia</taxon>
        <taxon>Cytophagales</taxon>
        <taxon>Flectobacillaceae</taxon>
        <taxon>Arcicella</taxon>
    </lineage>
</organism>
<dbReference type="Proteomes" id="UP000245489">
    <property type="component" value="Unassembled WGS sequence"/>
</dbReference>
<dbReference type="AlphaFoldDB" id="A0A316EDH0"/>